<evidence type="ECO:0000256" key="4">
    <source>
        <dbReference type="RuleBase" id="RU003718"/>
    </source>
</evidence>
<evidence type="ECO:0000259" key="6">
    <source>
        <dbReference type="Pfam" id="PF26168"/>
    </source>
</evidence>
<gene>
    <name evidence="7" type="ORF">E3N88_42462</name>
</gene>
<dbReference type="PANTHER" id="PTHR48044">
    <property type="entry name" value="GLYCOSYLTRANSFERASE"/>
    <property type="match status" value="1"/>
</dbReference>
<dbReference type="SUPFAM" id="SSF53756">
    <property type="entry name" value="UDP-Glycosyltransferase/glycogen phosphorylase"/>
    <property type="match status" value="1"/>
</dbReference>
<dbReference type="InterPro" id="IPR002213">
    <property type="entry name" value="UDP_glucos_trans"/>
</dbReference>
<dbReference type="InterPro" id="IPR035595">
    <property type="entry name" value="UDP_glycos_trans_CS"/>
</dbReference>
<dbReference type="EC" id="2.4.1.-" evidence="5"/>
<keyword evidence="3 4" id="KW-0808">Transferase</keyword>
<feature type="domain" description="Glycosyltransferase N-terminal" evidence="6">
    <location>
        <begin position="7"/>
        <end position="242"/>
    </location>
</feature>
<dbReference type="PROSITE" id="PS00375">
    <property type="entry name" value="UDPGT"/>
    <property type="match status" value="1"/>
</dbReference>
<evidence type="ECO:0000256" key="1">
    <source>
        <dbReference type="ARBA" id="ARBA00009995"/>
    </source>
</evidence>
<proteinExistence type="inferred from homology"/>
<dbReference type="FunFam" id="3.40.50.2000:FF:000238">
    <property type="entry name" value="Glycosyltransferase"/>
    <property type="match status" value="1"/>
</dbReference>
<dbReference type="PANTHER" id="PTHR48044:SF22">
    <property type="entry name" value="GLYCOSYLTRANSFERASE"/>
    <property type="match status" value="1"/>
</dbReference>
<dbReference type="InterPro" id="IPR058980">
    <property type="entry name" value="Glyco_transf_N"/>
</dbReference>
<dbReference type="GO" id="GO:0016138">
    <property type="term" value="P:glycoside biosynthetic process"/>
    <property type="evidence" value="ECO:0007669"/>
    <property type="project" value="UniProtKB-ARBA"/>
</dbReference>
<dbReference type="FunFam" id="3.40.50.2000:FF:000060">
    <property type="entry name" value="Glycosyltransferase"/>
    <property type="match status" value="1"/>
</dbReference>
<dbReference type="EMBL" id="SZYD01000583">
    <property type="protein sequence ID" value="KAD1683712.1"/>
    <property type="molecule type" value="Genomic_DNA"/>
</dbReference>
<comment type="similarity">
    <text evidence="1 4">Belongs to the UDP-glycosyltransferase family.</text>
</comment>
<dbReference type="OrthoDB" id="5835829at2759"/>
<protein>
    <recommendedName>
        <fullName evidence="5">Glycosyltransferase</fullName>
        <ecNumber evidence="5">2.4.1.-</ecNumber>
    </recommendedName>
</protein>
<keyword evidence="8" id="KW-1185">Reference proteome</keyword>
<name>A0A5N6LIL1_9ASTR</name>
<dbReference type="Proteomes" id="UP000326396">
    <property type="component" value="Unassembled WGS sequence"/>
</dbReference>
<comment type="caution">
    <text evidence="7">The sequence shown here is derived from an EMBL/GenBank/DDBJ whole genome shotgun (WGS) entry which is preliminary data.</text>
</comment>
<evidence type="ECO:0000313" key="8">
    <source>
        <dbReference type="Proteomes" id="UP000326396"/>
    </source>
</evidence>
<evidence type="ECO:0000256" key="2">
    <source>
        <dbReference type="ARBA" id="ARBA00022676"/>
    </source>
</evidence>
<organism evidence="7 8">
    <name type="scientific">Mikania micrantha</name>
    <name type="common">bitter vine</name>
    <dbReference type="NCBI Taxonomy" id="192012"/>
    <lineage>
        <taxon>Eukaryota</taxon>
        <taxon>Viridiplantae</taxon>
        <taxon>Streptophyta</taxon>
        <taxon>Embryophyta</taxon>
        <taxon>Tracheophyta</taxon>
        <taxon>Spermatophyta</taxon>
        <taxon>Magnoliopsida</taxon>
        <taxon>eudicotyledons</taxon>
        <taxon>Gunneridae</taxon>
        <taxon>Pentapetalae</taxon>
        <taxon>asterids</taxon>
        <taxon>campanulids</taxon>
        <taxon>Asterales</taxon>
        <taxon>Asteraceae</taxon>
        <taxon>Asteroideae</taxon>
        <taxon>Heliantheae alliance</taxon>
        <taxon>Eupatorieae</taxon>
        <taxon>Mikania</taxon>
    </lineage>
</organism>
<dbReference type="GO" id="GO:0050404">
    <property type="term" value="F:zeatin O-beta-D-xylosyltransferase activity"/>
    <property type="evidence" value="ECO:0007669"/>
    <property type="project" value="UniProtKB-ARBA"/>
</dbReference>
<keyword evidence="2 4" id="KW-0328">Glycosyltransferase</keyword>
<dbReference type="Pfam" id="PF00201">
    <property type="entry name" value="UDPGT"/>
    <property type="match status" value="1"/>
</dbReference>
<dbReference type="CDD" id="cd03784">
    <property type="entry name" value="GT1_Gtf-like"/>
    <property type="match status" value="1"/>
</dbReference>
<evidence type="ECO:0000256" key="3">
    <source>
        <dbReference type="ARBA" id="ARBA00022679"/>
    </source>
</evidence>
<sequence length="465" mass="51611">MVTEQHKVIVVMIPLPLQGHLNQLLHLSRLISDHHIPVHLACTTAHGRQVRLRLQGWNPDTISTIFFHDLSIPSLVCPPSNPNSTNKFPSHLQPLCEAATHLRGPVTSLLQKLSPTTRRLVVIHDSLMSSVVQDFVSLSNAESYTFHSVSAFSTALYTSKKVGEQIRKLIEPQPIGHVDLSYEGCFTPDFNKFISVQHEYAKLSSGRIYNTCRIIEQPILDLLESEARSANKLLWALGPFNPLELKSVSKASKVEGCLNWLDKQEINSVILVSFGTTISFSQKQITEIAIGLEKSDQKFVWVVRDADRGDAFSNDVTHVELPKGYEDRIKDQGLVVREWAPQLHMLAHPSIGGFMSHCGWNSCIESISMGVPIAAWPIHSDQPNNAILVSKILKIGFHVKDRCGKEEVVVSAVTVENAVRRLMGTNEGDEMRKRAAALGLGVRKSVFDGGVTQTEFGSFVAHISR</sequence>
<dbReference type="GO" id="GO:0009690">
    <property type="term" value="P:cytokinin metabolic process"/>
    <property type="evidence" value="ECO:0007669"/>
    <property type="project" value="UniProtKB-ARBA"/>
</dbReference>
<dbReference type="AlphaFoldDB" id="A0A5N6LIL1"/>
<dbReference type="Pfam" id="PF26168">
    <property type="entry name" value="Glyco_transf_N"/>
    <property type="match status" value="1"/>
</dbReference>
<accession>A0A5N6LIL1</accession>
<reference evidence="7 8" key="1">
    <citation type="submission" date="2019-05" db="EMBL/GenBank/DDBJ databases">
        <title>Mikania micrantha, genome provides insights into the molecular mechanism of rapid growth.</title>
        <authorList>
            <person name="Liu B."/>
        </authorList>
    </citation>
    <scope>NUCLEOTIDE SEQUENCE [LARGE SCALE GENOMIC DNA]</scope>
    <source>
        <strain evidence="7">NLD-2019</strain>
        <tissue evidence="7">Leaf</tissue>
    </source>
</reference>
<dbReference type="Gene3D" id="3.40.50.2000">
    <property type="entry name" value="Glycogen Phosphorylase B"/>
    <property type="match status" value="2"/>
</dbReference>
<evidence type="ECO:0000256" key="5">
    <source>
        <dbReference type="RuleBase" id="RU362057"/>
    </source>
</evidence>
<evidence type="ECO:0000313" key="7">
    <source>
        <dbReference type="EMBL" id="KAD1683712.1"/>
    </source>
</evidence>